<organism evidence="1 2">
    <name type="scientific">Candidatus Chromulinivorax destructor</name>
    <dbReference type="NCBI Taxonomy" id="2066483"/>
    <lineage>
        <taxon>Bacteria</taxon>
        <taxon>Candidatus Babelota</taxon>
        <taxon>Candidatus Babeliae</taxon>
        <taxon>Candidatus Babeliales</taxon>
        <taxon>Candidatus Chromulinivoraceae</taxon>
        <taxon>Candidatus Chromulinivorax</taxon>
    </lineage>
</organism>
<dbReference type="KEGG" id="cdes:C0J27_05565"/>
<dbReference type="Proteomes" id="UP000254834">
    <property type="component" value="Chromosome"/>
</dbReference>
<evidence type="ECO:0000313" key="1">
    <source>
        <dbReference type="EMBL" id="AXK61169.1"/>
    </source>
</evidence>
<evidence type="ECO:0000313" key="2">
    <source>
        <dbReference type="Proteomes" id="UP000254834"/>
    </source>
</evidence>
<dbReference type="AlphaFoldDB" id="A0A345ZD02"/>
<accession>A0A345ZD02</accession>
<protein>
    <submittedName>
        <fullName evidence="1">Uncharacterized protein</fullName>
    </submittedName>
</protein>
<name>A0A345ZD02_9BACT</name>
<keyword evidence="2" id="KW-1185">Reference proteome</keyword>
<proteinExistence type="predicted"/>
<dbReference type="EMBL" id="CP025544">
    <property type="protein sequence ID" value="AXK61169.1"/>
    <property type="molecule type" value="Genomic_DNA"/>
</dbReference>
<gene>
    <name evidence="1" type="ORF">C0J27_05565</name>
</gene>
<sequence>MSQGIAQASLDTLSGQLANHFIGITRSYAIKNTECSLENTSVESKDYYSLKALNSPESAEFKSSYEKLKIQSYYNNATRYAQSLEKERNGIKSIASKPLIFVCLPALLFFRLPQNKLEQQYKEAMESNKDITSNDQIVELYQRNPKLYHSYIDTCHKATIEFNNEYNACSNRIHATILFGVVAACAYPFLK</sequence>
<reference evidence="1 2" key="1">
    <citation type="submission" date="2017-12" db="EMBL/GenBank/DDBJ databases">
        <title>Chromulinavorax destructans is a abundant pathogen of dominant heterotrophic picoflagllates.</title>
        <authorList>
            <person name="Deeg C.M."/>
            <person name="Zimmer M."/>
            <person name="Suttle C.A."/>
        </authorList>
    </citation>
    <scope>NUCLEOTIDE SEQUENCE [LARGE SCALE GENOMIC DNA]</scope>
    <source>
        <strain evidence="1 2">SeV1</strain>
    </source>
</reference>